<name>A0ABR2UKH7_9PEZI</name>
<feature type="compositionally biased region" description="Acidic residues" evidence="1">
    <location>
        <begin position="71"/>
        <end position="92"/>
    </location>
</feature>
<reference evidence="2 3" key="1">
    <citation type="journal article" date="2024" name="J. Plant Pathol.">
        <title>Sequence and assembly of the genome of Seiridium unicorne, isolate CBS 538.82, causal agent of cypress canker disease.</title>
        <authorList>
            <person name="Scali E."/>
            <person name="Rocca G.D."/>
            <person name="Danti R."/>
            <person name="Garbelotto M."/>
            <person name="Barberini S."/>
            <person name="Baroncelli R."/>
            <person name="Emiliani G."/>
        </authorList>
    </citation>
    <scope>NUCLEOTIDE SEQUENCE [LARGE SCALE GENOMIC DNA]</scope>
    <source>
        <strain evidence="2 3">BM-138-508</strain>
    </source>
</reference>
<accession>A0ABR2UKH7</accession>
<protein>
    <submittedName>
        <fullName evidence="2">Uncharacterized protein</fullName>
    </submittedName>
</protein>
<dbReference type="Proteomes" id="UP001408356">
    <property type="component" value="Unassembled WGS sequence"/>
</dbReference>
<evidence type="ECO:0000313" key="2">
    <source>
        <dbReference type="EMBL" id="KAK9415014.1"/>
    </source>
</evidence>
<feature type="compositionally biased region" description="Polar residues" evidence="1">
    <location>
        <begin position="29"/>
        <end position="45"/>
    </location>
</feature>
<feature type="region of interest" description="Disordered" evidence="1">
    <location>
        <begin position="1"/>
        <end position="123"/>
    </location>
</feature>
<evidence type="ECO:0000256" key="1">
    <source>
        <dbReference type="SAM" id="MobiDB-lite"/>
    </source>
</evidence>
<feature type="region of interest" description="Disordered" evidence="1">
    <location>
        <begin position="484"/>
        <end position="506"/>
    </location>
</feature>
<proteinExistence type="predicted"/>
<sequence>MSTREQRLKRRNESLDEAAASSNAAATSLGQSNGAQATSAPTTSHQPKRRRTGDDEDSDGEVAGEYHPGPDDDSDYHQEDEDEEEEELEENDPFASSSANPDLDPMQDVSDISDSDFTDTSSVCGDDDIKHHRKMAKDKKTGRVTREERLANYKALLDTLDDNQLSLAGRQLERIEEQERTERKWLDTQEAPLPLDLVPQPTYNALWGEIEETSFQSELAEDQCYQYIGSLGLPSSNNDFLPMWKRIVGYMRCFPTDIIGPQTYLEYAGRAKISVDGASYPDPQWDATFCVRLARIALAGPCRGNPRLVAMFVRYLKACEINDRRRIPLDHGTESRFLHRLCKQLATTDGRRSLPTIHQVVRREMTAEGMSLPWYSDVLRQIEKIAYREDTPPFRANLDELFIHFEPYQVRSPDFVMVERAFNHVHSFLGPGGRLFSNVGDNFRHVISARKFQKPANAAELNHIRQQAYVADKRFREECKLVAESPDDDEESWEGFDSPVISPVVN</sequence>
<organism evidence="2 3">
    <name type="scientific">Seiridium unicorne</name>
    <dbReference type="NCBI Taxonomy" id="138068"/>
    <lineage>
        <taxon>Eukaryota</taxon>
        <taxon>Fungi</taxon>
        <taxon>Dikarya</taxon>
        <taxon>Ascomycota</taxon>
        <taxon>Pezizomycotina</taxon>
        <taxon>Sordariomycetes</taxon>
        <taxon>Xylariomycetidae</taxon>
        <taxon>Amphisphaeriales</taxon>
        <taxon>Sporocadaceae</taxon>
        <taxon>Seiridium</taxon>
    </lineage>
</organism>
<feature type="compositionally biased region" description="Basic and acidic residues" evidence="1">
    <location>
        <begin position="1"/>
        <end position="14"/>
    </location>
</feature>
<keyword evidence="3" id="KW-1185">Reference proteome</keyword>
<evidence type="ECO:0000313" key="3">
    <source>
        <dbReference type="Proteomes" id="UP001408356"/>
    </source>
</evidence>
<feature type="compositionally biased region" description="Acidic residues" evidence="1">
    <location>
        <begin position="485"/>
        <end position="494"/>
    </location>
</feature>
<comment type="caution">
    <text evidence="2">The sequence shown here is derived from an EMBL/GenBank/DDBJ whole genome shotgun (WGS) entry which is preliminary data.</text>
</comment>
<feature type="compositionally biased region" description="Low complexity" evidence="1">
    <location>
        <begin position="18"/>
        <end position="28"/>
    </location>
</feature>
<dbReference type="EMBL" id="JARVKF010000419">
    <property type="protein sequence ID" value="KAK9415014.1"/>
    <property type="molecule type" value="Genomic_DNA"/>
</dbReference>
<gene>
    <name evidence="2" type="ORF">SUNI508_10619</name>
</gene>